<protein>
    <submittedName>
        <fullName evidence="2">DUF5994 family protein</fullName>
    </submittedName>
</protein>
<dbReference type="Proteomes" id="UP001303001">
    <property type="component" value="Chromosome"/>
</dbReference>
<feature type="region of interest" description="Disordered" evidence="1">
    <location>
        <begin position="149"/>
        <end position="186"/>
    </location>
</feature>
<proteinExistence type="predicted"/>
<name>A0ABZ0A1E2_9ACTN</name>
<dbReference type="InterPro" id="IPR046036">
    <property type="entry name" value="DUF5994"/>
</dbReference>
<keyword evidence="3" id="KW-1185">Reference proteome</keyword>
<sequence length="186" mass="19254">MSVTRQRGTASPPSVPTAPRLVLATDRAGSVLDGAWWPRSWDPVTELPGLVLALAERHGRIRHIMLNIDAWDSRFRRLAVGPDLVRLGWFDTLDPAVLVATTGGDIQVDLLIVPPATAAAAAQQAMAAAADPTNVRRAPDILAALRVPPAPRASGGADARAVWDNEGGGGGVAATGGGARGGPDRD</sequence>
<evidence type="ECO:0000313" key="2">
    <source>
        <dbReference type="EMBL" id="WNM41383.1"/>
    </source>
</evidence>
<organism evidence="2 3">
    <name type="scientific">Micromonospora halotolerans</name>
    <dbReference type="NCBI Taxonomy" id="709879"/>
    <lineage>
        <taxon>Bacteria</taxon>
        <taxon>Bacillati</taxon>
        <taxon>Actinomycetota</taxon>
        <taxon>Actinomycetes</taxon>
        <taxon>Micromonosporales</taxon>
        <taxon>Micromonosporaceae</taxon>
        <taxon>Micromonospora</taxon>
    </lineage>
</organism>
<accession>A0ABZ0A1E2</accession>
<reference evidence="2 3" key="1">
    <citation type="submission" date="2023-09" db="EMBL/GenBank/DDBJ databases">
        <title>Micromonospora halotolerans DSM 45598 genome sequence.</title>
        <authorList>
            <person name="Mo P."/>
        </authorList>
    </citation>
    <scope>NUCLEOTIDE SEQUENCE [LARGE SCALE GENOMIC DNA]</scope>
    <source>
        <strain evidence="2 3">DSM 45598</strain>
    </source>
</reference>
<dbReference type="RefSeq" id="WP_313723298.1">
    <property type="nucleotide sequence ID" value="NZ_CP134876.1"/>
</dbReference>
<feature type="compositionally biased region" description="Gly residues" evidence="1">
    <location>
        <begin position="166"/>
        <end position="186"/>
    </location>
</feature>
<gene>
    <name evidence="2" type="ORF">RMN56_08585</name>
</gene>
<dbReference type="EMBL" id="CP134876">
    <property type="protein sequence ID" value="WNM41383.1"/>
    <property type="molecule type" value="Genomic_DNA"/>
</dbReference>
<dbReference type="Pfam" id="PF19457">
    <property type="entry name" value="DUF5994"/>
    <property type="match status" value="1"/>
</dbReference>
<evidence type="ECO:0000313" key="3">
    <source>
        <dbReference type="Proteomes" id="UP001303001"/>
    </source>
</evidence>
<evidence type="ECO:0000256" key="1">
    <source>
        <dbReference type="SAM" id="MobiDB-lite"/>
    </source>
</evidence>